<gene>
    <name evidence="13" type="ORF">TRITD_6Bv1G025160</name>
</gene>
<dbReference type="GO" id="GO:0004674">
    <property type="term" value="F:protein serine/threonine kinase activity"/>
    <property type="evidence" value="ECO:0007669"/>
    <property type="project" value="UniProtKB-KW"/>
</dbReference>
<feature type="compositionally biased region" description="Pro residues" evidence="10">
    <location>
        <begin position="1"/>
        <end position="11"/>
    </location>
</feature>
<dbReference type="Gene3D" id="1.10.510.10">
    <property type="entry name" value="Transferase(Phosphotransferase) domain 1"/>
    <property type="match status" value="1"/>
</dbReference>
<dbReference type="InterPro" id="IPR045865">
    <property type="entry name" value="ACT-like_dom_sf"/>
</dbReference>
<dbReference type="PRINTS" id="PR00109">
    <property type="entry name" value="TYRKINASE"/>
</dbReference>
<dbReference type="Pfam" id="PF07714">
    <property type="entry name" value="PK_Tyr_Ser-Thr"/>
    <property type="match status" value="1"/>
</dbReference>
<feature type="domain" description="ACT" evidence="12">
    <location>
        <begin position="186"/>
        <end position="265"/>
    </location>
</feature>
<dbReference type="EMBL" id="LT934122">
    <property type="protein sequence ID" value="VAI54157.1"/>
    <property type="molecule type" value="Genomic_DNA"/>
</dbReference>
<dbReference type="PROSITE" id="PS50011">
    <property type="entry name" value="PROTEIN_KINASE_DOM"/>
    <property type="match status" value="1"/>
</dbReference>
<dbReference type="SMART" id="SM00220">
    <property type="entry name" value="S_TKc"/>
    <property type="match status" value="1"/>
</dbReference>
<dbReference type="SUPFAM" id="SSF56112">
    <property type="entry name" value="Protein kinase-like (PK-like)"/>
    <property type="match status" value="1"/>
</dbReference>
<dbReference type="InterPro" id="IPR000719">
    <property type="entry name" value="Prot_kinase_dom"/>
</dbReference>
<dbReference type="GO" id="GO:0005524">
    <property type="term" value="F:ATP binding"/>
    <property type="evidence" value="ECO:0007669"/>
    <property type="project" value="UniProtKB-KW"/>
</dbReference>
<keyword evidence="3" id="KW-0723">Serine/threonine-protein kinase</keyword>
<keyword evidence="14" id="KW-1185">Reference proteome</keyword>
<dbReference type="CDD" id="cd13999">
    <property type="entry name" value="STKc_MAP3K-like"/>
    <property type="match status" value="1"/>
</dbReference>
<keyword evidence="7" id="KW-0067">ATP-binding</keyword>
<feature type="region of interest" description="Disordered" evidence="10">
    <location>
        <begin position="1"/>
        <end position="34"/>
    </location>
</feature>
<evidence type="ECO:0000313" key="14">
    <source>
        <dbReference type="Proteomes" id="UP000324705"/>
    </source>
</evidence>
<evidence type="ECO:0000259" key="12">
    <source>
        <dbReference type="PROSITE" id="PS51671"/>
    </source>
</evidence>
<evidence type="ECO:0000256" key="4">
    <source>
        <dbReference type="ARBA" id="ARBA00022679"/>
    </source>
</evidence>
<proteinExistence type="inferred from homology"/>
<keyword evidence="4" id="KW-0808">Transferase</keyword>
<evidence type="ECO:0000256" key="1">
    <source>
        <dbReference type="ARBA" id="ARBA00010507"/>
    </source>
</evidence>
<evidence type="ECO:0000256" key="6">
    <source>
        <dbReference type="ARBA" id="ARBA00022777"/>
    </source>
</evidence>
<dbReference type="InterPro" id="IPR008271">
    <property type="entry name" value="Ser/Thr_kinase_AS"/>
</dbReference>
<evidence type="ECO:0000313" key="13">
    <source>
        <dbReference type="EMBL" id="VAI54157.1"/>
    </source>
</evidence>
<evidence type="ECO:0000256" key="10">
    <source>
        <dbReference type="SAM" id="MobiDB-lite"/>
    </source>
</evidence>
<sequence>MAVEEPSPPPAADSSAPRPQTEVGAGGRRTDKQGRRLEVYNEVLARLRAVPGGAEISPAFQDALWAHFHRLPARYALDVNAERAEDVVTHQRLLEEARDPERRPALSVRVVQVSRIIDGDMDDSCDHEMEMVASTHLPNQMVHPPPAFGSSSNLETLALDANESDVGSTNNDDDNSVHLVSRPMHEIAFASTDKPKLLSQLTCLLGELGLDIQEAHAFSTIDGYSLDVFVVTGWRLVGTKQLQEKIMEKFRSVEAQACTVSSASSPSLEGLQGGESRPTSTSVQIPSDGADVWEIDLKLLKFGNKIASGSNGDLYRGSYCIQDVAIKVVRPERISADMYRDFAQEVYIMRKVRHRNVVQFIGACTRQPNLYIITDFMSGGSVYDYLHKKGSSFKLPEILRVATDISKGMSYLHQNNIIHRDLKTANLLMDENKVVKVADFGVARVKDTSGVMTAETGTYRWMAPEVIEHKPYDHKADVFSFGIVLWELLTGKIPYDYLTPLQAAIGVVQKGIRPTIPKDTNPKLAELLQKCWHRDSAERPDFSQILEILQRLSKEGGSRRRRPAENEVWLPFGAEEKPLKVAAASPVLMRKYR</sequence>
<comment type="catalytic activity">
    <reaction evidence="9">
        <text>L-seryl-[protein] + ATP = O-phospho-L-seryl-[protein] + ADP + H(+)</text>
        <dbReference type="Rhea" id="RHEA:17989"/>
        <dbReference type="Rhea" id="RHEA-COMP:9863"/>
        <dbReference type="Rhea" id="RHEA-COMP:11604"/>
        <dbReference type="ChEBI" id="CHEBI:15378"/>
        <dbReference type="ChEBI" id="CHEBI:29999"/>
        <dbReference type="ChEBI" id="CHEBI:30616"/>
        <dbReference type="ChEBI" id="CHEBI:83421"/>
        <dbReference type="ChEBI" id="CHEBI:456216"/>
        <dbReference type="EC" id="2.7.11.1"/>
    </reaction>
</comment>
<dbReference type="PANTHER" id="PTHR44329">
    <property type="entry name" value="SERINE/THREONINE-PROTEIN KINASE TNNI3K-RELATED"/>
    <property type="match status" value="1"/>
</dbReference>
<name>A0A9R1B7E6_TRITD</name>
<dbReference type="InterPro" id="IPR002912">
    <property type="entry name" value="ACT_dom"/>
</dbReference>
<feature type="domain" description="Protein kinase" evidence="11">
    <location>
        <begin position="300"/>
        <end position="552"/>
    </location>
</feature>
<dbReference type="InterPro" id="IPR011009">
    <property type="entry name" value="Kinase-like_dom_sf"/>
</dbReference>
<protein>
    <recommendedName>
        <fullName evidence="2">non-specific serine/threonine protein kinase</fullName>
        <ecNumber evidence="2">2.7.11.1</ecNumber>
    </recommendedName>
</protein>
<dbReference type="InterPro" id="IPR001245">
    <property type="entry name" value="Ser-Thr/Tyr_kinase_cat_dom"/>
</dbReference>
<dbReference type="EC" id="2.7.11.1" evidence="2"/>
<evidence type="ECO:0000256" key="7">
    <source>
        <dbReference type="ARBA" id="ARBA00022840"/>
    </source>
</evidence>
<dbReference type="Proteomes" id="UP000324705">
    <property type="component" value="Chromosome 6B"/>
</dbReference>
<comment type="catalytic activity">
    <reaction evidence="8">
        <text>L-threonyl-[protein] + ATP = O-phospho-L-threonyl-[protein] + ADP + H(+)</text>
        <dbReference type="Rhea" id="RHEA:46608"/>
        <dbReference type="Rhea" id="RHEA-COMP:11060"/>
        <dbReference type="Rhea" id="RHEA-COMP:11605"/>
        <dbReference type="ChEBI" id="CHEBI:15378"/>
        <dbReference type="ChEBI" id="CHEBI:30013"/>
        <dbReference type="ChEBI" id="CHEBI:30616"/>
        <dbReference type="ChEBI" id="CHEBI:61977"/>
        <dbReference type="ChEBI" id="CHEBI:456216"/>
        <dbReference type="EC" id="2.7.11.1"/>
    </reaction>
</comment>
<organism evidence="13 14">
    <name type="scientific">Triticum turgidum subsp. durum</name>
    <name type="common">Durum wheat</name>
    <name type="synonym">Triticum durum</name>
    <dbReference type="NCBI Taxonomy" id="4567"/>
    <lineage>
        <taxon>Eukaryota</taxon>
        <taxon>Viridiplantae</taxon>
        <taxon>Streptophyta</taxon>
        <taxon>Embryophyta</taxon>
        <taxon>Tracheophyta</taxon>
        <taxon>Spermatophyta</taxon>
        <taxon>Magnoliopsida</taxon>
        <taxon>Liliopsida</taxon>
        <taxon>Poales</taxon>
        <taxon>Poaceae</taxon>
        <taxon>BOP clade</taxon>
        <taxon>Pooideae</taxon>
        <taxon>Triticodae</taxon>
        <taxon>Triticeae</taxon>
        <taxon>Triticinae</taxon>
        <taxon>Triticum</taxon>
    </lineage>
</organism>
<dbReference type="PROSITE" id="PS00108">
    <property type="entry name" value="PROTEIN_KINASE_ST"/>
    <property type="match status" value="1"/>
</dbReference>
<evidence type="ECO:0000259" key="11">
    <source>
        <dbReference type="PROSITE" id="PS50011"/>
    </source>
</evidence>
<comment type="similarity">
    <text evidence="1">Belongs to the protein kinase superfamily. TKL Ser/Thr protein kinase family. RAF subfamily.</text>
</comment>
<dbReference type="SUPFAM" id="SSF55021">
    <property type="entry name" value="ACT-like"/>
    <property type="match status" value="1"/>
</dbReference>
<dbReference type="Gramene" id="TRITD6Bv1G025160.1">
    <property type="protein sequence ID" value="TRITD6Bv1G025160.1"/>
    <property type="gene ID" value="TRITD6Bv1G025160"/>
</dbReference>
<keyword evidence="6" id="KW-0418">Kinase</keyword>
<evidence type="ECO:0000256" key="3">
    <source>
        <dbReference type="ARBA" id="ARBA00022527"/>
    </source>
</evidence>
<evidence type="ECO:0000256" key="9">
    <source>
        <dbReference type="ARBA" id="ARBA00048679"/>
    </source>
</evidence>
<dbReference type="OMA" id="QVMQYCW"/>
<keyword evidence="5" id="KW-0547">Nucleotide-binding</keyword>
<dbReference type="InterPro" id="IPR051681">
    <property type="entry name" value="Ser/Thr_Kinases-Pseudokinases"/>
</dbReference>
<evidence type="ECO:0000256" key="8">
    <source>
        <dbReference type="ARBA" id="ARBA00047899"/>
    </source>
</evidence>
<dbReference type="AlphaFoldDB" id="A0A9R1B7E6"/>
<evidence type="ECO:0000256" key="2">
    <source>
        <dbReference type="ARBA" id="ARBA00012513"/>
    </source>
</evidence>
<feature type="region of interest" description="Disordered" evidence="10">
    <location>
        <begin position="264"/>
        <end position="285"/>
    </location>
</feature>
<dbReference type="FunFam" id="3.30.200.20:FF:000060">
    <property type="entry name" value="Serine/threonine-protein kinase isoform 1"/>
    <property type="match status" value="1"/>
</dbReference>
<accession>A0A9R1B7E6</accession>
<reference evidence="13 14" key="1">
    <citation type="submission" date="2017-09" db="EMBL/GenBank/DDBJ databases">
        <authorList>
            <consortium name="International Durum Wheat Genome Sequencing Consortium (IDWGSC)"/>
            <person name="Milanesi L."/>
        </authorList>
    </citation>
    <scope>NUCLEOTIDE SEQUENCE [LARGE SCALE GENOMIC DNA]</scope>
    <source>
        <strain evidence="14">cv. Svevo</strain>
    </source>
</reference>
<dbReference type="Gene3D" id="3.30.200.20">
    <property type="entry name" value="Phosphorylase Kinase, domain 1"/>
    <property type="match status" value="1"/>
</dbReference>
<evidence type="ECO:0000256" key="5">
    <source>
        <dbReference type="ARBA" id="ARBA00022741"/>
    </source>
</evidence>
<dbReference type="PANTHER" id="PTHR44329:SF64">
    <property type="entry name" value="OS02G0120100 PROTEIN"/>
    <property type="match status" value="1"/>
</dbReference>
<dbReference type="PROSITE" id="PS51671">
    <property type="entry name" value="ACT"/>
    <property type="match status" value="1"/>
</dbReference>